<dbReference type="SUPFAM" id="SSF103481">
    <property type="entry name" value="Multidrug resistance efflux transporter EmrE"/>
    <property type="match status" value="2"/>
</dbReference>
<reference evidence="10 11" key="1">
    <citation type="submission" date="2024-01" db="EMBL/GenBank/DDBJ databases">
        <title>Mesobacterium rodlantinim sp. nov., isolated from shallow sea hydrothermal systems off Kueishantao Island.</title>
        <authorList>
            <person name="Su Z."/>
            <person name="Tang K."/>
        </authorList>
    </citation>
    <scope>NUCLEOTIDE SEQUENCE [LARGE SCALE GENOMIC DNA]</scope>
    <source>
        <strain evidence="10 11">TK19101</strain>
    </source>
</reference>
<evidence type="ECO:0000256" key="2">
    <source>
        <dbReference type="ARBA" id="ARBA00007362"/>
    </source>
</evidence>
<sequence>MTDAAKGVFALTAACVIWGLSPLYYKLLSHVPPPELLAHRTFWSFVTFAGVLTAQGKLRRLPVALSGWRNFGLVAVAALMISTNWFLFIVSIQIDHATEASLGYYIFPLVSALLGVVFYGEPMGRGKAIALSLATAAVLVLTVGLGVAPWISLVLATTFGLYGLIKKRLTVGPITSVTSEVLLLLPLAAGWLLWLEMGQGGAFGRDMFTTLMLAFSGVLTALPLILFSYASQRCTMATVGLVQYLNPTLQFLCAVLVFGEPFGPYHAMAFGLIWTALAIYSADMLRKDLARRKLAA</sequence>
<accession>A0ABU6HNG0</accession>
<dbReference type="PANTHER" id="PTHR22911:SF137">
    <property type="entry name" value="SOLUTE CARRIER FAMILY 35 MEMBER G2-RELATED"/>
    <property type="match status" value="1"/>
</dbReference>
<dbReference type="Proteomes" id="UP001348149">
    <property type="component" value="Unassembled WGS sequence"/>
</dbReference>
<comment type="caution">
    <text evidence="10">The sequence shown here is derived from an EMBL/GenBank/DDBJ whole genome shotgun (WGS) entry which is preliminary data.</text>
</comment>
<evidence type="ECO:0000313" key="11">
    <source>
        <dbReference type="Proteomes" id="UP001348149"/>
    </source>
</evidence>
<dbReference type="Pfam" id="PF00892">
    <property type="entry name" value="EamA"/>
    <property type="match status" value="2"/>
</dbReference>
<keyword evidence="3" id="KW-0813">Transport</keyword>
<dbReference type="InterPro" id="IPR004626">
    <property type="entry name" value="RarD"/>
</dbReference>
<evidence type="ECO:0000256" key="3">
    <source>
        <dbReference type="ARBA" id="ARBA00022448"/>
    </source>
</evidence>
<evidence type="ECO:0000259" key="9">
    <source>
        <dbReference type="Pfam" id="PF00892"/>
    </source>
</evidence>
<dbReference type="PANTHER" id="PTHR22911">
    <property type="entry name" value="ACYL-MALONYL CONDENSING ENZYME-RELATED"/>
    <property type="match status" value="1"/>
</dbReference>
<dbReference type="InterPro" id="IPR000620">
    <property type="entry name" value="EamA_dom"/>
</dbReference>
<comment type="similarity">
    <text evidence="2">Belongs to the EamA transporter family.</text>
</comment>
<feature type="transmembrane region" description="Helical" evidence="8">
    <location>
        <begin position="7"/>
        <end position="25"/>
    </location>
</feature>
<feature type="transmembrane region" description="Helical" evidence="8">
    <location>
        <begin position="177"/>
        <end position="195"/>
    </location>
</feature>
<evidence type="ECO:0000256" key="5">
    <source>
        <dbReference type="ARBA" id="ARBA00022692"/>
    </source>
</evidence>
<evidence type="ECO:0000256" key="7">
    <source>
        <dbReference type="ARBA" id="ARBA00023136"/>
    </source>
</evidence>
<dbReference type="EMBL" id="JAYLLH010000054">
    <property type="protein sequence ID" value="MEC3863380.1"/>
    <property type="molecule type" value="Genomic_DNA"/>
</dbReference>
<organism evidence="10 11">
    <name type="scientific">Mesobacterium hydrothermale</name>
    <dbReference type="NCBI Taxonomy" id="3111907"/>
    <lineage>
        <taxon>Bacteria</taxon>
        <taxon>Pseudomonadati</taxon>
        <taxon>Pseudomonadota</taxon>
        <taxon>Alphaproteobacteria</taxon>
        <taxon>Rhodobacterales</taxon>
        <taxon>Roseobacteraceae</taxon>
        <taxon>Mesobacterium</taxon>
    </lineage>
</organism>
<keyword evidence="5 8" id="KW-0812">Transmembrane</keyword>
<keyword evidence="6 8" id="KW-1133">Transmembrane helix</keyword>
<keyword evidence="7 8" id="KW-0472">Membrane</keyword>
<feature type="transmembrane region" description="Helical" evidence="8">
    <location>
        <begin position="265"/>
        <end position="285"/>
    </location>
</feature>
<dbReference type="RefSeq" id="WP_326299464.1">
    <property type="nucleotide sequence ID" value="NZ_JAYLLH010000054.1"/>
</dbReference>
<evidence type="ECO:0000256" key="1">
    <source>
        <dbReference type="ARBA" id="ARBA00004651"/>
    </source>
</evidence>
<evidence type="ECO:0000256" key="6">
    <source>
        <dbReference type="ARBA" id="ARBA00022989"/>
    </source>
</evidence>
<keyword evidence="4" id="KW-1003">Cell membrane</keyword>
<protein>
    <submittedName>
        <fullName evidence="10">EamA family transporter RarD</fullName>
    </submittedName>
</protein>
<gene>
    <name evidence="10" type="primary">rarD</name>
    <name evidence="10" type="ORF">VK792_18985</name>
</gene>
<dbReference type="NCBIfam" id="TIGR00688">
    <property type="entry name" value="rarD"/>
    <property type="match status" value="1"/>
</dbReference>
<feature type="transmembrane region" description="Helical" evidence="8">
    <location>
        <begin position="102"/>
        <end position="119"/>
    </location>
</feature>
<feature type="transmembrane region" description="Helical" evidence="8">
    <location>
        <begin position="207"/>
        <end position="229"/>
    </location>
</feature>
<evidence type="ECO:0000313" key="10">
    <source>
        <dbReference type="EMBL" id="MEC3863380.1"/>
    </source>
</evidence>
<feature type="domain" description="EamA" evidence="9">
    <location>
        <begin position="6"/>
        <end position="142"/>
    </location>
</feature>
<evidence type="ECO:0000256" key="8">
    <source>
        <dbReference type="SAM" id="Phobius"/>
    </source>
</evidence>
<name>A0ABU6HNG0_9RHOB</name>
<comment type="subcellular location">
    <subcellularLocation>
        <location evidence="1">Cell membrane</location>
        <topology evidence="1">Multi-pass membrane protein</topology>
    </subcellularLocation>
</comment>
<evidence type="ECO:0000256" key="4">
    <source>
        <dbReference type="ARBA" id="ARBA00022475"/>
    </source>
</evidence>
<feature type="domain" description="EamA" evidence="9">
    <location>
        <begin position="153"/>
        <end position="280"/>
    </location>
</feature>
<feature type="transmembrane region" description="Helical" evidence="8">
    <location>
        <begin position="241"/>
        <end position="259"/>
    </location>
</feature>
<keyword evidence="11" id="KW-1185">Reference proteome</keyword>
<feature type="transmembrane region" description="Helical" evidence="8">
    <location>
        <begin position="70"/>
        <end position="90"/>
    </location>
</feature>
<proteinExistence type="inferred from homology"/>
<feature type="transmembrane region" description="Helical" evidence="8">
    <location>
        <begin position="149"/>
        <end position="165"/>
    </location>
</feature>
<dbReference type="InterPro" id="IPR037185">
    <property type="entry name" value="EmrE-like"/>
</dbReference>